<dbReference type="Gene3D" id="1.10.10.10">
    <property type="entry name" value="Winged helix-like DNA-binding domain superfamily/Winged helix DNA-binding domain"/>
    <property type="match status" value="1"/>
</dbReference>
<dbReference type="PRINTS" id="PR00038">
    <property type="entry name" value="HTHLUXR"/>
</dbReference>
<sequence>MTMVRRGNGQLRTRERADTPSGGLDLRGVEGLCTSEVEARLDVVTPGLTASVPWLMAGQDTGPTPAVPAGLCASAKSAREMTRGKDVGLAVAWAEEALDEAPCRHDPLCVWRALVTLVSAGELVTVDEQCARLVEDVEPGPFTRAQRRSMMLRARARVARHTGDLPGARRILGELIESDVSQNVRLLGVSWLVDVLLEEGAIDEAVDLMADSGLERAAQQWLMCRPMLLSARAAVRLATGDADTGFQDFLQAERLFEGQRMSNRAMLLCPTQISLAAKATRRDELAARIAGQVLLRARGWGEPRVLGMALSTLATVEDGPDACAQLTEAAELLEVGGARSELITVNQELARRLAARDDVAGARWRIGQAVGIAKEIGAHGRAQNLRAEFGGMTDSVRLTKQESRVASLARGGHSNEQIAGKLGLSLRGIEFHLSNVYRKLGVRGRRGLRDALGEEVAGRQM</sequence>
<dbReference type="Pfam" id="PF00196">
    <property type="entry name" value="GerE"/>
    <property type="match status" value="1"/>
</dbReference>
<evidence type="ECO:0000256" key="4">
    <source>
        <dbReference type="SAM" id="MobiDB-lite"/>
    </source>
</evidence>
<feature type="domain" description="HTH luxR-type" evidence="5">
    <location>
        <begin position="391"/>
        <end position="456"/>
    </location>
</feature>
<keyword evidence="1" id="KW-0805">Transcription regulation</keyword>
<accession>A0A229S2X5</accession>
<evidence type="ECO:0000256" key="1">
    <source>
        <dbReference type="ARBA" id="ARBA00023015"/>
    </source>
</evidence>
<dbReference type="InterPro" id="IPR016032">
    <property type="entry name" value="Sig_transdc_resp-reg_C-effctor"/>
</dbReference>
<dbReference type="Proteomes" id="UP000215223">
    <property type="component" value="Unassembled WGS sequence"/>
</dbReference>
<keyword evidence="7" id="KW-1185">Reference proteome</keyword>
<dbReference type="AlphaFoldDB" id="A0A229S2X5"/>
<dbReference type="SUPFAM" id="SSF46894">
    <property type="entry name" value="C-terminal effector domain of the bipartite response regulators"/>
    <property type="match status" value="1"/>
</dbReference>
<protein>
    <recommendedName>
        <fullName evidence="5">HTH luxR-type domain-containing protein</fullName>
    </recommendedName>
</protein>
<evidence type="ECO:0000259" key="5">
    <source>
        <dbReference type="PROSITE" id="PS50043"/>
    </source>
</evidence>
<name>A0A229S2X5_9PSEU</name>
<keyword evidence="2" id="KW-0238">DNA-binding</keyword>
<feature type="region of interest" description="Disordered" evidence="4">
    <location>
        <begin position="1"/>
        <end position="23"/>
    </location>
</feature>
<reference evidence="6 7" key="1">
    <citation type="submission" date="2017-07" db="EMBL/GenBank/DDBJ databases">
        <title>Amycolatopsis thailandensis Genome sequencing and assembly.</title>
        <authorList>
            <person name="Kaur N."/>
            <person name="Mayilraj S."/>
        </authorList>
    </citation>
    <scope>NUCLEOTIDE SEQUENCE [LARGE SCALE GENOMIC DNA]</scope>
    <source>
        <strain evidence="6 7">JCM 16380</strain>
    </source>
</reference>
<proteinExistence type="predicted"/>
<dbReference type="InterPro" id="IPR000792">
    <property type="entry name" value="Tscrpt_reg_LuxR_C"/>
</dbReference>
<dbReference type="SMART" id="SM00421">
    <property type="entry name" value="HTH_LUXR"/>
    <property type="match status" value="1"/>
</dbReference>
<keyword evidence="3" id="KW-0804">Transcription</keyword>
<dbReference type="InterPro" id="IPR036388">
    <property type="entry name" value="WH-like_DNA-bd_sf"/>
</dbReference>
<evidence type="ECO:0000313" key="6">
    <source>
        <dbReference type="EMBL" id="OXM53240.1"/>
    </source>
</evidence>
<organism evidence="6 7">
    <name type="scientific">Amycolatopsis thailandensis</name>
    <dbReference type="NCBI Taxonomy" id="589330"/>
    <lineage>
        <taxon>Bacteria</taxon>
        <taxon>Bacillati</taxon>
        <taxon>Actinomycetota</taxon>
        <taxon>Actinomycetes</taxon>
        <taxon>Pseudonocardiales</taxon>
        <taxon>Pseudonocardiaceae</taxon>
        <taxon>Amycolatopsis</taxon>
    </lineage>
</organism>
<dbReference type="GO" id="GO:0003677">
    <property type="term" value="F:DNA binding"/>
    <property type="evidence" value="ECO:0007669"/>
    <property type="project" value="UniProtKB-KW"/>
</dbReference>
<dbReference type="OrthoDB" id="3178131at2"/>
<dbReference type="CDD" id="cd06170">
    <property type="entry name" value="LuxR_C_like"/>
    <property type="match status" value="1"/>
</dbReference>
<evidence type="ECO:0000256" key="2">
    <source>
        <dbReference type="ARBA" id="ARBA00023125"/>
    </source>
</evidence>
<evidence type="ECO:0000256" key="3">
    <source>
        <dbReference type="ARBA" id="ARBA00023163"/>
    </source>
</evidence>
<dbReference type="PANTHER" id="PTHR44688">
    <property type="entry name" value="DNA-BINDING TRANSCRIPTIONAL ACTIVATOR DEVR_DOSR"/>
    <property type="match status" value="1"/>
</dbReference>
<dbReference type="PROSITE" id="PS50043">
    <property type="entry name" value="HTH_LUXR_2"/>
    <property type="match status" value="1"/>
</dbReference>
<dbReference type="PANTHER" id="PTHR44688:SF16">
    <property type="entry name" value="DNA-BINDING TRANSCRIPTIONAL ACTIVATOR DEVR_DOSR"/>
    <property type="match status" value="1"/>
</dbReference>
<dbReference type="GO" id="GO:0006355">
    <property type="term" value="P:regulation of DNA-templated transcription"/>
    <property type="evidence" value="ECO:0007669"/>
    <property type="project" value="InterPro"/>
</dbReference>
<gene>
    <name evidence="6" type="ORF">CFP71_22240</name>
</gene>
<comment type="caution">
    <text evidence="6">The sequence shown here is derived from an EMBL/GenBank/DDBJ whole genome shotgun (WGS) entry which is preliminary data.</text>
</comment>
<evidence type="ECO:0000313" key="7">
    <source>
        <dbReference type="Proteomes" id="UP000215223"/>
    </source>
</evidence>
<dbReference type="EMBL" id="NMQT01000077">
    <property type="protein sequence ID" value="OXM53240.1"/>
    <property type="molecule type" value="Genomic_DNA"/>
</dbReference>